<keyword evidence="5" id="KW-0238">DNA-binding</keyword>
<evidence type="ECO:0000256" key="2">
    <source>
        <dbReference type="ARBA" id="ARBA00009525"/>
    </source>
</evidence>
<evidence type="ECO:0000313" key="12">
    <source>
        <dbReference type="EMBL" id="KAL2103310.1"/>
    </source>
</evidence>
<keyword evidence="7" id="KW-0539">Nucleus</keyword>
<dbReference type="AlphaFoldDB" id="A0ABD1KVW8"/>
<dbReference type="Pfam" id="PF10404">
    <property type="entry name" value="BHD_2"/>
    <property type="match status" value="1"/>
</dbReference>
<keyword evidence="6" id="KW-0234">DNA repair</keyword>
<comment type="similarity">
    <text evidence="2">Belongs to the XPC family.</text>
</comment>
<keyword evidence="4" id="KW-0227">DNA damage</keyword>
<evidence type="ECO:0000256" key="7">
    <source>
        <dbReference type="ARBA" id="ARBA00023242"/>
    </source>
</evidence>
<sequence length="932" mass="104213">MAKHKGTADVAVKSDTTKKLKQMAKAKGSAAGGRRGETAENGCKQISKKSKPRSQTSKKTGGSSTKKHTSEYFPNQPIKEEPDVMSDEDDEDNIGDDDFVPPAAVVSGVKKKEAKKEEEEDDEDDDDDFEDDSDEDEDWEEVEELTEPLGPAVAAVEPVVPSQPVEIEIETPDIARKRKQKEKRKAEFENYLRRMMNRFNKDVIEDTHKVHVLCLLANGIFRNRVCREPDLLAITFSLLPPHFAAVTPDRVDTLFLDDLVKWLRATFTVTPELPEEKGAELRTVLERRLGSLTARNHEEMTHLFLLVLRSLQLFCRLVLSLQPLPIKPPPAKGKAETSKSAAGKSQGSSKKSPPEKGAPDKGSPEAKVSPGSKRPAAGRGGGKAERGGKRPKKNEGAGKASEVTGQRPKNTKRRSVASKVSYREDSSADEQGSEEEFKLSSGGESEEEEEEDGGGVKKGRGGRGKGAAKGKSRTPRRSSGGKKRVKSEEEDEDGDEDEDEEAGNGRGKRKQGGKGVDEWLEVYLEGAGRWVCVDVEQGVGQVQRCTNQATQPMVYVVGLDGEGYLKDLSSRYDPTWLTSSRRRRVEQDWWDETMELYEAPDSEREKKEDNELEARLLSKPLPTSIAEYKNHPLYVLQRHLLKYEALYPSTAAILGYCRGESVYSRDCVHTLHSRDTWLKEARTVRLGEVPYKMVKGFSNRSRKVRMMSESKEEKDLPLFGEWQTEEYQPPVAVDGKVPRNDFGNVYMFKPCMLPIGCVHLRLPNLHRVARKLDIDCASAVTGFDFHGGYSHAVTDGYIVCEEHEEVLRAAWENEQEIQQKKEKEKREKRAVANWTLLVKGLMIRERLKRRYGQPSQPRPGLGQGERGEVDGLSSGEEGGEEEGSGPSANPPSLACSWPQNRQEGLEEETTKKAVSKREKRGQQKHLFPFENV</sequence>
<evidence type="ECO:0000313" key="13">
    <source>
        <dbReference type="Proteomes" id="UP001591681"/>
    </source>
</evidence>
<feature type="compositionally biased region" description="Acidic residues" evidence="8">
    <location>
        <begin position="83"/>
        <end position="99"/>
    </location>
</feature>
<dbReference type="InterPro" id="IPR018328">
    <property type="entry name" value="Rad4_beta-hairpin_dom3"/>
</dbReference>
<name>A0ABD1KVW8_9TELE</name>
<feature type="compositionally biased region" description="Low complexity" evidence="8">
    <location>
        <begin position="338"/>
        <end position="351"/>
    </location>
</feature>
<dbReference type="SMART" id="SM01031">
    <property type="entry name" value="BHD_2"/>
    <property type="match status" value="1"/>
</dbReference>
<dbReference type="InterPro" id="IPR018327">
    <property type="entry name" value="BHD_2"/>
</dbReference>
<evidence type="ECO:0000256" key="4">
    <source>
        <dbReference type="ARBA" id="ARBA00022763"/>
    </source>
</evidence>
<dbReference type="InterPro" id="IPR042488">
    <property type="entry name" value="Rad4_BHD3_sf"/>
</dbReference>
<dbReference type="FunFam" id="3.30.70.2460:FF:000001">
    <property type="entry name" value="DNA repair protein Rad4 family"/>
    <property type="match status" value="1"/>
</dbReference>
<dbReference type="Pfam" id="PF10403">
    <property type="entry name" value="BHD_1"/>
    <property type="match status" value="1"/>
</dbReference>
<dbReference type="SMART" id="SM01030">
    <property type="entry name" value="BHD_1"/>
    <property type="match status" value="1"/>
</dbReference>
<evidence type="ECO:0000259" key="11">
    <source>
        <dbReference type="SMART" id="SM01032"/>
    </source>
</evidence>
<evidence type="ECO:0000256" key="5">
    <source>
        <dbReference type="ARBA" id="ARBA00023125"/>
    </source>
</evidence>
<dbReference type="PANTHER" id="PTHR12135:SF0">
    <property type="entry name" value="DNA REPAIR PROTEIN COMPLEMENTING XP-C CELLS"/>
    <property type="match status" value="1"/>
</dbReference>
<dbReference type="Gene3D" id="2.20.20.110">
    <property type="entry name" value="Rad4, beta-hairpin domain BHD1"/>
    <property type="match status" value="1"/>
</dbReference>
<dbReference type="InterPro" id="IPR004583">
    <property type="entry name" value="DNA_repair_Rad4"/>
</dbReference>
<dbReference type="InterPro" id="IPR038765">
    <property type="entry name" value="Papain-like_cys_pep_sf"/>
</dbReference>
<feature type="domain" description="Rad4 beta-hairpin" evidence="10">
    <location>
        <begin position="671"/>
        <end position="730"/>
    </location>
</feature>
<keyword evidence="3" id="KW-0597">Phosphoprotein</keyword>
<dbReference type="GO" id="GO:0006281">
    <property type="term" value="P:DNA repair"/>
    <property type="evidence" value="ECO:0007669"/>
    <property type="project" value="UniProtKB-KW"/>
</dbReference>
<dbReference type="SUPFAM" id="SSF54001">
    <property type="entry name" value="Cysteine proteinases"/>
    <property type="match status" value="1"/>
</dbReference>
<gene>
    <name evidence="12" type="ORF">ACEWY4_000178</name>
</gene>
<dbReference type="Proteomes" id="UP001591681">
    <property type="component" value="Unassembled WGS sequence"/>
</dbReference>
<dbReference type="Pfam" id="PF03835">
    <property type="entry name" value="Rad4"/>
    <property type="match status" value="1"/>
</dbReference>
<comment type="caution">
    <text evidence="12">The sequence shown here is derived from an EMBL/GenBank/DDBJ whole genome shotgun (WGS) entry which is preliminary data.</text>
</comment>
<reference evidence="12 13" key="1">
    <citation type="submission" date="2024-09" db="EMBL/GenBank/DDBJ databases">
        <title>A chromosome-level genome assembly of Gray's grenadier anchovy, Coilia grayii.</title>
        <authorList>
            <person name="Fu Z."/>
        </authorList>
    </citation>
    <scope>NUCLEOTIDE SEQUENCE [LARGE SCALE GENOMIC DNA]</scope>
    <source>
        <strain evidence="12">G4</strain>
        <tissue evidence="12">Muscle</tissue>
    </source>
</reference>
<feature type="compositionally biased region" description="Basic and acidic residues" evidence="8">
    <location>
        <begin position="382"/>
        <end position="396"/>
    </location>
</feature>
<feature type="domain" description="Rad4 beta-hairpin" evidence="9">
    <location>
        <begin position="617"/>
        <end position="669"/>
    </location>
</feature>
<comment type="subcellular location">
    <subcellularLocation>
        <location evidence="1">Nucleus</location>
    </subcellularLocation>
</comment>
<dbReference type="InterPro" id="IPR018325">
    <property type="entry name" value="Rad4/PNGase_transGLS-fold"/>
</dbReference>
<evidence type="ECO:0000256" key="6">
    <source>
        <dbReference type="ARBA" id="ARBA00023204"/>
    </source>
</evidence>
<accession>A0ABD1KVW8</accession>
<dbReference type="GO" id="GO:0005634">
    <property type="term" value="C:nucleus"/>
    <property type="evidence" value="ECO:0007669"/>
    <property type="project" value="UniProtKB-SubCell"/>
</dbReference>
<feature type="compositionally biased region" description="Acidic residues" evidence="8">
    <location>
        <begin position="488"/>
        <end position="502"/>
    </location>
</feature>
<dbReference type="InterPro" id="IPR036985">
    <property type="entry name" value="Transglutaminase-like_sf"/>
</dbReference>
<dbReference type="InterPro" id="IPR018326">
    <property type="entry name" value="Rad4_beta-hairpin_dom1"/>
</dbReference>
<organism evidence="12 13">
    <name type="scientific">Coilia grayii</name>
    <name type="common">Gray's grenadier anchovy</name>
    <dbReference type="NCBI Taxonomy" id="363190"/>
    <lineage>
        <taxon>Eukaryota</taxon>
        <taxon>Metazoa</taxon>
        <taxon>Chordata</taxon>
        <taxon>Craniata</taxon>
        <taxon>Vertebrata</taxon>
        <taxon>Euteleostomi</taxon>
        <taxon>Actinopterygii</taxon>
        <taxon>Neopterygii</taxon>
        <taxon>Teleostei</taxon>
        <taxon>Clupei</taxon>
        <taxon>Clupeiformes</taxon>
        <taxon>Clupeoidei</taxon>
        <taxon>Engraulidae</taxon>
        <taxon>Coilinae</taxon>
        <taxon>Coilia</taxon>
    </lineage>
</organism>
<dbReference type="FunFam" id="2.20.20.110:FF:000001">
    <property type="entry name" value="DNA repair protein complementing XP-C cells"/>
    <property type="match status" value="1"/>
</dbReference>
<dbReference type="GO" id="GO:0003677">
    <property type="term" value="F:DNA binding"/>
    <property type="evidence" value="ECO:0007669"/>
    <property type="project" value="UniProtKB-KW"/>
</dbReference>
<feature type="compositionally biased region" description="Basic residues" evidence="8">
    <location>
        <begin position="457"/>
        <end position="485"/>
    </location>
</feature>
<evidence type="ECO:0000256" key="1">
    <source>
        <dbReference type="ARBA" id="ARBA00004123"/>
    </source>
</evidence>
<dbReference type="Gene3D" id="3.90.260.10">
    <property type="entry name" value="Transglutaminase-like"/>
    <property type="match status" value="2"/>
</dbReference>
<evidence type="ECO:0008006" key="14">
    <source>
        <dbReference type="Google" id="ProtNLM"/>
    </source>
</evidence>
<feature type="region of interest" description="Disordered" evidence="8">
    <location>
        <begin position="325"/>
        <end position="514"/>
    </location>
</feature>
<feature type="region of interest" description="Disordered" evidence="8">
    <location>
        <begin position="1"/>
        <end position="150"/>
    </location>
</feature>
<feature type="region of interest" description="Disordered" evidence="8">
    <location>
        <begin position="849"/>
        <end position="932"/>
    </location>
</feature>
<dbReference type="EMBL" id="JBHFQA010000001">
    <property type="protein sequence ID" value="KAL2103310.1"/>
    <property type="molecule type" value="Genomic_DNA"/>
</dbReference>
<evidence type="ECO:0000256" key="8">
    <source>
        <dbReference type="SAM" id="MobiDB-lite"/>
    </source>
</evidence>
<feature type="compositionally biased region" description="Acidic residues" evidence="8">
    <location>
        <begin position="444"/>
        <end position="453"/>
    </location>
</feature>
<proteinExistence type="inferred from homology"/>
<dbReference type="Pfam" id="PF10405">
    <property type="entry name" value="BHD_3"/>
    <property type="match status" value="1"/>
</dbReference>
<dbReference type="NCBIfam" id="TIGR00605">
    <property type="entry name" value="rad4"/>
    <property type="match status" value="1"/>
</dbReference>
<evidence type="ECO:0000259" key="10">
    <source>
        <dbReference type="SMART" id="SM01031"/>
    </source>
</evidence>
<dbReference type="Gene3D" id="3.30.70.2460">
    <property type="entry name" value="Rad4, beta-hairpin domain BHD3"/>
    <property type="match status" value="1"/>
</dbReference>
<evidence type="ECO:0000256" key="3">
    <source>
        <dbReference type="ARBA" id="ARBA00022553"/>
    </source>
</evidence>
<dbReference type="InterPro" id="IPR018026">
    <property type="entry name" value="DNA_repair_Rad4-like"/>
</dbReference>
<dbReference type="PANTHER" id="PTHR12135">
    <property type="entry name" value="DNA REPAIR PROTEIN XP-C / RAD4"/>
    <property type="match status" value="1"/>
</dbReference>
<feature type="domain" description="Rad4 beta-hairpin" evidence="11">
    <location>
        <begin position="737"/>
        <end position="811"/>
    </location>
</feature>
<protein>
    <recommendedName>
        <fullName evidence="14">Xeroderma pigmentosum, complementation group C</fullName>
    </recommendedName>
</protein>
<feature type="compositionally biased region" description="Acidic residues" evidence="8">
    <location>
        <begin position="118"/>
        <end position="146"/>
    </location>
</feature>
<dbReference type="SMART" id="SM01032">
    <property type="entry name" value="BHD_3"/>
    <property type="match status" value="1"/>
</dbReference>
<feature type="compositionally biased region" description="Basic residues" evidence="8">
    <location>
        <begin position="913"/>
        <end position="923"/>
    </location>
</feature>
<evidence type="ECO:0000259" key="9">
    <source>
        <dbReference type="SMART" id="SM01030"/>
    </source>
</evidence>
<keyword evidence="13" id="KW-1185">Reference proteome</keyword>
<feature type="compositionally biased region" description="Basic and acidic residues" evidence="8">
    <location>
        <begin position="352"/>
        <end position="364"/>
    </location>
</feature>